<accession>A0A0H2QWS3</accession>
<evidence type="ECO:0000313" key="2">
    <source>
        <dbReference type="Proteomes" id="UP000053477"/>
    </source>
</evidence>
<feature type="non-terminal residue" evidence="1">
    <location>
        <position position="179"/>
    </location>
</feature>
<dbReference type="EMBL" id="KQ087072">
    <property type="protein sequence ID" value="KLO03759.1"/>
    <property type="molecule type" value="Genomic_DNA"/>
</dbReference>
<sequence>MESDSESTTSSQLQKNEEKLLALAKTIPAKTNTAPSIIKWLAIPLDDTCLKVKKMSQEYYKLKGSITMLQDNQEKGLYPKSFNCLTPPSTKTPALATQFHTITVKAKEECFEFLIESMEKEKESAFRNFQIDGPIMKEYIAELHQLLNDQIEKDPEHQAQWRAEEISMIKFANNNWDNW</sequence>
<dbReference type="InParanoid" id="A0A0H2QWS3"/>
<proteinExistence type="predicted"/>
<dbReference type="Proteomes" id="UP000053477">
    <property type="component" value="Unassembled WGS sequence"/>
</dbReference>
<reference evidence="1 2" key="1">
    <citation type="submission" date="2015-04" db="EMBL/GenBank/DDBJ databases">
        <title>Complete genome sequence of Schizopora paradoxa KUC8140, a cosmopolitan wood degrader in East Asia.</title>
        <authorList>
            <consortium name="DOE Joint Genome Institute"/>
            <person name="Min B."/>
            <person name="Park H."/>
            <person name="Jang Y."/>
            <person name="Kim J.-J."/>
            <person name="Kim K.H."/>
            <person name="Pangilinan J."/>
            <person name="Lipzen A."/>
            <person name="Riley R."/>
            <person name="Grigoriev I.V."/>
            <person name="Spatafora J.W."/>
            <person name="Choi I.-G."/>
        </authorList>
    </citation>
    <scope>NUCLEOTIDE SEQUENCE [LARGE SCALE GENOMIC DNA]</scope>
    <source>
        <strain evidence="1 2">KUC8140</strain>
    </source>
</reference>
<name>A0A0H2QWS3_9AGAM</name>
<evidence type="ECO:0000313" key="1">
    <source>
        <dbReference type="EMBL" id="KLO03759.1"/>
    </source>
</evidence>
<protein>
    <submittedName>
        <fullName evidence="1">Uncharacterized protein</fullName>
    </submittedName>
</protein>
<organism evidence="1 2">
    <name type="scientific">Schizopora paradoxa</name>
    <dbReference type="NCBI Taxonomy" id="27342"/>
    <lineage>
        <taxon>Eukaryota</taxon>
        <taxon>Fungi</taxon>
        <taxon>Dikarya</taxon>
        <taxon>Basidiomycota</taxon>
        <taxon>Agaricomycotina</taxon>
        <taxon>Agaricomycetes</taxon>
        <taxon>Hymenochaetales</taxon>
        <taxon>Schizoporaceae</taxon>
        <taxon>Schizopora</taxon>
    </lineage>
</organism>
<gene>
    <name evidence="1" type="ORF">SCHPADRAFT_897570</name>
</gene>
<keyword evidence="2" id="KW-1185">Reference proteome</keyword>
<dbReference type="AlphaFoldDB" id="A0A0H2QWS3"/>